<evidence type="ECO:0000256" key="1">
    <source>
        <dbReference type="ARBA" id="ARBA00004141"/>
    </source>
</evidence>
<evidence type="ECO:0000256" key="10">
    <source>
        <dbReference type="RuleBase" id="RU361115"/>
    </source>
</evidence>
<dbReference type="GO" id="GO:0042761">
    <property type="term" value="P:very long-chain fatty acid biosynthetic process"/>
    <property type="evidence" value="ECO:0007669"/>
    <property type="project" value="TreeGrafter"/>
</dbReference>
<evidence type="ECO:0000256" key="9">
    <source>
        <dbReference type="ARBA" id="ARBA00023160"/>
    </source>
</evidence>
<comment type="similarity">
    <text evidence="10">Belongs to the ELO family.</text>
</comment>
<organism evidence="11 12">
    <name type="scientific">Mucor saturninus</name>
    <dbReference type="NCBI Taxonomy" id="64648"/>
    <lineage>
        <taxon>Eukaryota</taxon>
        <taxon>Fungi</taxon>
        <taxon>Fungi incertae sedis</taxon>
        <taxon>Mucoromycota</taxon>
        <taxon>Mucoromycotina</taxon>
        <taxon>Mucoromycetes</taxon>
        <taxon>Mucorales</taxon>
        <taxon>Mucorineae</taxon>
        <taxon>Mucoraceae</taxon>
        <taxon>Mucor</taxon>
    </lineage>
</organism>
<keyword evidence="3 10" id="KW-0808">Transferase</keyword>
<keyword evidence="7 10" id="KW-0443">Lipid metabolism</keyword>
<dbReference type="GO" id="GO:0019367">
    <property type="term" value="P:fatty acid elongation, saturated fatty acid"/>
    <property type="evidence" value="ECO:0007669"/>
    <property type="project" value="TreeGrafter"/>
</dbReference>
<dbReference type="OrthoDB" id="10259681at2759"/>
<dbReference type="GO" id="GO:0005789">
    <property type="term" value="C:endoplasmic reticulum membrane"/>
    <property type="evidence" value="ECO:0007669"/>
    <property type="project" value="TreeGrafter"/>
</dbReference>
<dbReference type="InterPro" id="IPR002076">
    <property type="entry name" value="ELO_fam"/>
</dbReference>
<dbReference type="Proteomes" id="UP000603453">
    <property type="component" value="Unassembled WGS sequence"/>
</dbReference>
<dbReference type="GO" id="GO:0009922">
    <property type="term" value="F:fatty acid elongase activity"/>
    <property type="evidence" value="ECO:0007669"/>
    <property type="project" value="InterPro"/>
</dbReference>
<proteinExistence type="inferred from homology"/>
<protein>
    <recommendedName>
        <fullName evidence="10">Elongation of fatty acids protein</fullName>
        <ecNumber evidence="10">2.3.1.-</ecNumber>
    </recommendedName>
</protein>
<reference evidence="11" key="1">
    <citation type="submission" date="2020-12" db="EMBL/GenBank/DDBJ databases">
        <title>Metabolic potential, ecology and presence of endohyphal bacteria is reflected in genomic diversity of Mucoromycotina.</title>
        <authorList>
            <person name="Muszewska A."/>
            <person name="Okrasinska A."/>
            <person name="Steczkiewicz K."/>
            <person name="Drgas O."/>
            <person name="Orlowska M."/>
            <person name="Perlinska-Lenart U."/>
            <person name="Aleksandrzak-Piekarczyk T."/>
            <person name="Szatraj K."/>
            <person name="Zielenkiewicz U."/>
            <person name="Pilsyk S."/>
            <person name="Malc E."/>
            <person name="Mieczkowski P."/>
            <person name="Kruszewska J.S."/>
            <person name="Biernat P."/>
            <person name="Pawlowska J."/>
        </authorList>
    </citation>
    <scope>NUCLEOTIDE SEQUENCE</scope>
    <source>
        <strain evidence="11">WA0000017839</strain>
    </source>
</reference>
<dbReference type="PANTHER" id="PTHR11157:SF169">
    <property type="entry name" value="ELONGATION OF FATTY ACIDS PROTEIN"/>
    <property type="match status" value="1"/>
</dbReference>
<keyword evidence="2 10" id="KW-0444">Lipid biosynthesis</keyword>
<dbReference type="GO" id="GO:0034625">
    <property type="term" value="P:fatty acid elongation, monounsaturated fatty acid"/>
    <property type="evidence" value="ECO:0007669"/>
    <property type="project" value="TreeGrafter"/>
</dbReference>
<comment type="caution">
    <text evidence="11">The sequence shown here is derived from an EMBL/GenBank/DDBJ whole genome shotgun (WGS) entry which is preliminary data.</text>
</comment>
<accession>A0A8H7QU46</accession>
<keyword evidence="6 10" id="KW-1133">Transmembrane helix</keyword>
<evidence type="ECO:0000256" key="2">
    <source>
        <dbReference type="ARBA" id="ARBA00022516"/>
    </source>
</evidence>
<gene>
    <name evidence="11" type="ORF">INT47_010547</name>
</gene>
<feature type="transmembrane region" description="Helical" evidence="10">
    <location>
        <begin position="28"/>
        <end position="48"/>
    </location>
</feature>
<feature type="transmembrane region" description="Helical" evidence="10">
    <location>
        <begin position="176"/>
        <end position="196"/>
    </location>
</feature>
<feature type="transmembrane region" description="Helical" evidence="10">
    <location>
        <begin position="69"/>
        <end position="90"/>
    </location>
</feature>
<keyword evidence="5 10" id="KW-0276">Fatty acid metabolism</keyword>
<dbReference type="GO" id="GO:0030148">
    <property type="term" value="P:sphingolipid biosynthetic process"/>
    <property type="evidence" value="ECO:0007669"/>
    <property type="project" value="TreeGrafter"/>
</dbReference>
<evidence type="ECO:0000256" key="7">
    <source>
        <dbReference type="ARBA" id="ARBA00023098"/>
    </source>
</evidence>
<keyword evidence="12" id="KW-1185">Reference proteome</keyword>
<feature type="transmembrane region" description="Helical" evidence="10">
    <location>
        <begin position="241"/>
        <end position="258"/>
    </location>
</feature>
<dbReference type="GO" id="GO:0034626">
    <property type="term" value="P:fatty acid elongation, polyunsaturated fatty acid"/>
    <property type="evidence" value="ECO:0007669"/>
    <property type="project" value="TreeGrafter"/>
</dbReference>
<dbReference type="EMBL" id="JAEPRD010000105">
    <property type="protein sequence ID" value="KAG2198761.1"/>
    <property type="molecule type" value="Genomic_DNA"/>
</dbReference>
<comment type="subcellular location">
    <subcellularLocation>
        <location evidence="1">Membrane</location>
        <topology evidence="1">Multi-pass membrane protein</topology>
    </subcellularLocation>
</comment>
<comment type="catalytic activity">
    <reaction evidence="10">
        <text>an acyl-CoA + malonyl-CoA + H(+) = a 3-oxoacyl-CoA + CO2 + CoA</text>
        <dbReference type="Rhea" id="RHEA:50252"/>
        <dbReference type="ChEBI" id="CHEBI:15378"/>
        <dbReference type="ChEBI" id="CHEBI:16526"/>
        <dbReference type="ChEBI" id="CHEBI:57287"/>
        <dbReference type="ChEBI" id="CHEBI:57384"/>
        <dbReference type="ChEBI" id="CHEBI:58342"/>
        <dbReference type="ChEBI" id="CHEBI:90726"/>
    </reaction>
    <physiologicalReaction direction="left-to-right" evidence="10">
        <dbReference type="Rhea" id="RHEA:50253"/>
    </physiologicalReaction>
</comment>
<evidence type="ECO:0000313" key="11">
    <source>
        <dbReference type="EMBL" id="KAG2198761.1"/>
    </source>
</evidence>
<evidence type="ECO:0000256" key="3">
    <source>
        <dbReference type="ARBA" id="ARBA00022679"/>
    </source>
</evidence>
<name>A0A8H7QU46_9FUNG</name>
<keyword evidence="8 10" id="KW-0472">Membrane</keyword>
<evidence type="ECO:0000256" key="5">
    <source>
        <dbReference type="ARBA" id="ARBA00022832"/>
    </source>
</evidence>
<evidence type="ECO:0000256" key="4">
    <source>
        <dbReference type="ARBA" id="ARBA00022692"/>
    </source>
</evidence>
<evidence type="ECO:0000256" key="8">
    <source>
        <dbReference type="ARBA" id="ARBA00023136"/>
    </source>
</evidence>
<sequence>MDVDKLTAIPGIPYPQFYEFFMDWKTPVAIAASYAVLVHIFNPSAESAKLSRVEAKNRGINNASKSSKFMTAFVFLHNLFLSLYSAITFINMAQSMHKTFNRGSSIHDAYCDMDSFLWNDGLGYWGYLFYLSKFYEVIDTAIIIIKGRRSSLLQTYHHSGAMITMWSGMRYQAQPIWIFVVFNSFIHSIMYMYYALTSIGLHPPGKRYLTTLQISQFLVGVSTAISYTIVPNCLKSPGQQFAVAVNVAYLLPLTYLFVDFARKTYGKRKAVNTKKSE</sequence>
<evidence type="ECO:0000256" key="6">
    <source>
        <dbReference type="ARBA" id="ARBA00022989"/>
    </source>
</evidence>
<keyword evidence="9 10" id="KW-0275">Fatty acid biosynthesis</keyword>
<dbReference type="PANTHER" id="PTHR11157">
    <property type="entry name" value="FATTY ACID ACYL TRANSFERASE-RELATED"/>
    <property type="match status" value="1"/>
</dbReference>
<dbReference type="AlphaFoldDB" id="A0A8H7QU46"/>
<dbReference type="Pfam" id="PF01151">
    <property type="entry name" value="ELO"/>
    <property type="match status" value="1"/>
</dbReference>
<evidence type="ECO:0000313" key="12">
    <source>
        <dbReference type="Proteomes" id="UP000603453"/>
    </source>
</evidence>
<feature type="transmembrane region" description="Helical" evidence="10">
    <location>
        <begin position="208"/>
        <end position="229"/>
    </location>
</feature>
<dbReference type="EC" id="2.3.1.-" evidence="10"/>
<keyword evidence="4 10" id="KW-0812">Transmembrane</keyword>